<evidence type="ECO:0000313" key="2">
    <source>
        <dbReference type="Proteomes" id="UP000503441"/>
    </source>
</evidence>
<name>A0ABX6JXQ3_9MICO</name>
<gene>
    <name evidence="1" type="ORF">G7066_12015</name>
</gene>
<dbReference type="Proteomes" id="UP000503441">
    <property type="component" value="Chromosome"/>
</dbReference>
<protein>
    <submittedName>
        <fullName evidence="1">Uncharacterized protein</fullName>
    </submittedName>
</protein>
<organism evidence="1 2">
    <name type="scientific">Leucobacter coleopterorum</name>
    <dbReference type="NCBI Taxonomy" id="2714933"/>
    <lineage>
        <taxon>Bacteria</taxon>
        <taxon>Bacillati</taxon>
        <taxon>Actinomycetota</taxon>
        <taxon>Actinomycetes</taxon>
        <taxon>Micrococcales</taxon>
        <taxon>Microbacteriaceae</taxon>
        <taxon>Leucobacter</taxon>
    </lineage>
</organism>
<evidence type="ECO:0000313" key="1">
    <source>
        <dbReference type="EMBL" id="QIM19107.1"/>
    </source>
</evidence>
<proteinExistence type="predicted"/>
<dbReference type="EMBL" id="CP049933">
    <property type="protein sequence ID" value="QIM19107.1"/>
    <property type="molecule type" value="Genomic_DNA"/>
</dbReference>
<dbReference type="RefSeq" id="WP_166331352.1">
    <property type="nucleotide sequence ID" value="NZ_CP049933.1"/>
</dbReference>
<accession>A0ABX6JXQ3</accession>
<keyword evidence="2" id="KW-1185">Reference proteome</keyword>
<reference evidence="1 2" key="1">
    <citation type="submission" date="2020-03" db="EMBL/GenBank/DDBJ databases">
        <title>Leucobacter sp. nov., isolated from beetles.</title>
        <authorList>
            <person name="Hyun D.-W."/>
            <person name="Bae J.-W."/>
        </authorList>
    </citation>
    <scope>NUCLEOTIDE SEQUENCE [LARGE SCALE GENOMIC DNA]</scope>
    <source>
        <strain evidence="1 2">HDW9A</strain>
    </source>
</reference>
<sequence length="279" mass="30100">MNGIDSVYDANAFGVVDKNTCASAHTSTSIGVNFESGNPQYTSDFRNIAETNCTFTPYKLFFEAPSADLPAQVTLPSGSTTWLNNTPVEPDLQKVSFDQESIGSRSGTIRAEIANFEGSATVQVDVDGDGVFDGAADRSFNIAVVGGEGTGYFDGLDAAGKAIPVTTAISFRVRLDSFAEVHFTDADVEYLSGGISVTRLNGPADGTESRIFWDDSILSSIDIDHQANMKCSTTLKCRAVRTASIARRECTDGTWGLVNGPRIQSEFTLLRHRQWWHLG</sequence>